<dbReference type="AlphaFoldDB" id="A0A2T0LR53"/>
<dbReference type="EMBL" id="PVNH01000008">
    <property type="protein sequence ID" value="PRX45915.1"/>
    <property type="molecule type" value="Genomic_DNA"/>
</dbReference>
<keyword evidence="3" id="KW-1185">Reference proteome</keyword>
<organism evidence="2 3">
    <name type="scientific">Prauserella shujinwangii</name>
    <dbReference type="NCBI Taxonomy" id="1453103"/>
    <lineage>
        <taxon>Bacteria</taxon>
        <taxon>Bacillati</taxon>
        <taxon>Actinomycetota</taxon>
        <taxon>Actinomycetes</taxon>
        <taxon>Pseudonocardiales</taxon>
        <taxon>Pseudonocardiaceae</taxon>
        <taxon>Prauserella</taxon>
    </lineage>
</organism>
<feature type="region of interest" description="Disordered" evidence="1">
    <location>
        <begin position="82"/>
        <end position="103"/>
    </location>
</feature>
<comment type="caution">
    <text evidence="2">The sequence shown here is derived from an EMBL/GenBank/DDBJ whole genome shotgun (WGS) entry which is preliminary data.</text>
</comment>
<evidence type="ECO:0000256" key="1">
    <source>
        <dbReference type="SAM" id="MobiDB-lite"/>
    </source>
</evidence>
<accession>A0A2T0LR53</accession>
<proteinExistence type="predicted"/>
<gene>
    <name evidence="2" type="ORF">B0I33_10861</name>
</gene>
<sequence>MTRRPTRAQALDDLVRRGVLSAEQARVVRAELRLGTPGTPRAGGPPWAEIAGYLGGGLVLTGVVVLVSASWDRLPDTARAGLVGRRRPGQPSASRWARTGRENAPPLWASQFTDHVITPRIPGNGSAGT</sequence>
<reference evidence="2 3" key="1">
    <citation type="submission" date="2018-03" db="EMBL/GenBank/DDBJ databases">
        <title>Genomic Encyclopedia of Type Strains, Phase III (KMG-III): the genomes of soil and plant-associated and newly described type strains.</title>
        <authorList>
            <person name="Whitman W."/>
        </authorList>
    </citation>
    <scope>NUCLEOTIDE SEQUENCE [LARGE SCALE GENOMIC DNA]</scope>
    <source>
        <strain evidence="2 3">CGMCC 4.7125</strain>
    </source>
</reference>
<name>A0A2T0LR53_9PSEU</name>
<evidence type="ECO:0000313" key="3">
    <source>
        <dbReference type="Proteomes" id="UP000238362"/>
    </source>
</evidence>
<evidence type="ECO:0000313" key="2">
    <source>
        <dbReference type="EMBL" id="PRX45915.1"/>
    </source>
</evidence>
<dbReference type="Proteomes" id="UP000238362">
    <property type="component" value="Unassembled WGS sequence"/>
</dbReference>
<protein>
    <submittedName>
        <fullName evidence="2">Putative membrane protein DUF2157</fullName>
    </submittedName>
</protein>